<accession>A0A8S2ZVM7</accession>
<evidence type="ECO:0000256" key="2">
    <source>
        <dbReference type="ARBA" id="ARBA00023134"/>
    </source>
</evidence>
<gene>
    <name evidence="6" type="ORF">BYL167_LOCUS41562</name>
    <name evidence="5" type="ORF">GIL414_LOCUS38878</name>
</gene>
<sequence length="41" mass="4870">MPHPGLKVTNRRDFDGRLLDIEQDFKKQLLTLVPELFNMEN</sequence>
<organism evidence="6 7">
    <name type="scientific">Rotaria magnacalcarata</name>
    <dbReference type="NCBI Taxonomy" id="392030"/>
    <lineage>
        <taxon>Eukaryota</taxon>
        <taxon>Metazoa</taxon>
        <taxon>Spiralia</taxon>
        <taxon>Gnathifera</taxon>
        <taxon>Rotifera</taxon>
        <taxon>Eurotatoria</taxon>
        <taxon>Bdelloidea</taxon>
        <taxon>Philodinida</taxon>
        <taxon>Philodinidae</taxon>
        <taxon>Rotaria</taxon>
    </lineage>
</organism>
<dbReference type="InterPro" id="IPR030386">
    <property type="entry name" value="G_GB1_RHD3_dom"/>
</dbReference>
<protein>
    <recommendedName>
        <fullName evidence="4">GB1/RHD3-type G domain-containing protein</fullName>
    </recommendedName>
</protein>
<evidence type="ECO:0000256" key="3">
    <source>
        <dbReference type="PROSITE-ProRule" id="PRU01052"/>
    </source>
</evidence>
<keyword evidence="1" id="KW-0547">Nucleotide-binding</keyword>
<feature type="domain" description="GB1/RHD3-type G" evidence="4">
    <location>
        <begin position="1"/>
        <end position="41"/>
    </location>
</feature>
<comment type="caution">
    <text evidence="6">The sequence shown here is derived from an EMBL/GenBank/DDBJ whole genome shotgun (WGS) entry which is preliminary data.</text>
</comment>
<dbReference type="InterPro" id="IPR027417">
    <property type="entry name" value="P-loop_NTPase"/>
</dbReference>
<name>A0A8S2ZVM7_9BILA</name>
<evidence type="ECO:0000313" key="5">
    <source>
        <dbReference type="EMBL" id="CAF4599997.1"/>
    </source>
</evidence>
<feature type="non-terminal residue" evidence="6">
    <location>
        <position position="1"/>
    </location>
</feature>
<dbReference type="GO" id="GO:0005525">
    <property type="term" value="F:GTP binding"/>
    <property type="evidence" value="ECO:0007669"/>
    <property type="project" value="UniProtKB-KW"/>
</dbReference>
<proteinExistence type="inferred from homology"/>
<dbReference type="Gene3D" id="3.40.50.300">
    <property type="entry name" value="P-loop containing nucleotide triphosphate hydrolases"/>
    <property type="match status" value="1"/>
</dbReference>
<dbReference type="EMBL" id="CAJOBJ010103813">
    <property type="protein sequence ID" value="CAF4599997.1"/>
    <property type="molecule type" value="Genomic_DNA"/>
</dbReference>
<evidence type="ECO:0000313" key="6">
    <source>
        <dbReference type="EMBL" id="CAF4635783.1"/>
    </source>
</evidence>
<keyword evidence="2" id="KW-0342">GTP-binding</keyword>
<dbReference type="PROSITE" id="PS51715">
    <property type="entry name" value="G_GB1_RHD3"/>
    <property type="match status" value="1"/>
</dbReference>
<dbReference type="Proteomes" id="UP000681967">
    <property type="component" value="Unassembled WGS sequence"/>
</dbReference>
<dbReference type="AlphaFoldDB" id="A0A8S2ZVM7"/>
<evidence type="ECO:0000313" key="7">
    <source>
        <dbReference type="Proteomes" id="UP000681967"/>
    </source>
</evidence>
<reference evidence="6" key="1">
    <citation type="submission" date="2021-02" db="EMBL/GenBank/DDBJ databases">
        <authorList>
            <person name="Nowell W R."/>
        </authorList>
    </citation>
    <scope>NUCLEOTIDE SEQUENCE</scope>
</reference>
<evidence type="ECO:0000256" key="1">
    <source>
        <dbReference type="ARBA" id="ARBA00022741"/>
    </source>
</evidence>
<dbReference type="Proteomes" id="UP000681720">
    <property type="component" value="Unassembled WGS sequence"/>
</dbReference>
<dbReference type="EMBL" id="CAJOBH010105717">
    <property type="protein sequence ID" value="CAF4635783.1"/>
    <property type="molecule type" value="Genomic_DNA"/>
</dbReference>
<comment type="similarity">
    <text evidence="3">Belongs to the TRAFAC class dynamin-like GTPase superfamily. GB1/RHD3 GTPase family.</text>
</comment>
<evidence type="ECO:0000259" key="4">
    <source>
        <dbReference type="PROSITE" id="PS51715"/>
    </source>
</evidence>